<sequence length="53" mass="5290">MPITAYTAVAGRAADSVMPENLGVAAAIHVTASATGAGMLRALVRAHVLDQTA</sequence>
<evidence type="ECO:0000313" key="2">
    <source>
        <dbReference type="Proteomes" id="UP000436138"/>
    </source>
</evidence>
<dbReference type="EMBL" id="CP047020">
    <property type="protein sequence ID" value="QHA07355.1"/>
    <property type="molecule type" value="Genomic_DNA"/>
</dbReference>
<protein>
    <submittedName>
        <fullName evidence="1">Uncharacterized protein</fullName>
    </submittedName>
</protein>
<evidence type="ECO:0000313" key="1">
    <source>
        <dbReference type="EMBL" id="QHA07355.1"/>
    </source>
</evidence>
<organism evidence="1 2">
    <name type="scientific">Streptomyces broussonetiae</name>
    <dbReference type="NCBI Taxonomy" id="2686304"/>
    <lineage>
        <taxon>Bacteria</taxon>
        <taxon>Bacillati</taxon>
        <taxon>Actinomycetota</taxon>
        <taxon>Actinomycetes</taxon>
        <taxon>Kitasatosporales</taxon>
        <taxon>Streptomycetaceae</taxon>
        <taxon>Streptomyces</taxon>
    </lineage>
</organism>
<dbReference type="Proteomes" id="UP000436138">
    <property type="component" value="Chromosome"/>
</dbReference>
<proteinExistence type="predicted"/>
<dbReference type="KEGG" id="sbro:GQF42_32245"/>
<reference evidence="1 2" key="1">
    <citation type="submission" date="2019-12" db="EMBL/GenBank/DDBJ databases">
        <title>Streptomyces sp. strain T44 isolated from rhizosphere soil of Broussonetia papyrifera.</title>
        <authorList>
            <person name="Mo P."/>
        </authorList>
    </citation>
    <scope>NUCLEOTIDE SEQUENCE [LARGE SCALE GENOMIC DNA]</scope>
    <source>
        <strain evidence="1 2">T44</strain>
    </source>
</reference>
<name>A0A6I6NEJ9_9ACTN</name>
<dbReference type="AlphaFoldDB" id="A0A6I6NEJ9"/>
<keyword evidence="2" id="KW-1185">Reference proteome</keyword>
<accession>A0A6I6NEJ9</accession>
<gene>
    <name evidence="1" type="ORF">GQF42_32245</name>
</gene>
<dbReference type="RefSeq" id="WP_158925766.1">
    <property type="nucleotide sequence ID" value="NZ_CP047020.1"/>
</dbReference>